<dbReference type="InterPro" id="IPR054366">
    <property type="entry name" value="RepB/MobA-like_C"/>
</dbReference>
<feature type="domain" description="RepB-like DNA primase" evidence="3">
    <location>
        <begin position="413"/>
        <end position="564"/>
    </location>
</feature>
<evidence type="ECO:0000259" key="4">
    <source>
        <dbReference type="Pfam" id="PF22448"/>
    </source>
</evidence>
<dbReference type="Pfam" id="PF16793">
    <property type="entry name" value="RepB_primase"/>
    <property type="match status" value="1"/>
</dbReference>
<dbReference type="Gene3D" id="1.10.1240.50">
    <property type="match status" value="1"/>
</dbReference>
<dbReference type="InterPro" id="IPR005094">
    <property type="entry name" value="Endonuclease_MobA/VirD2"/>
</dbReference>
<feature type="region of interest" description="Disordered" evidence="1">
    <location>
        <begin position="691"/>
        <end position="723"/>
    </location>
</feature>
<dbReference type="EMBL" id="MG228256">
    <property type="protein sequence ID" value="AWH59659.1"/>
    <property type="molecule type" value="Genomic_DNA"/>
</dbReference>
<feature type="domain" description="RepB/MobA-like C-terminal" evidence="4">
    <location>
        <begin position="638"/>
        <end position="691"/>
    </location>
</feature>
<feature type="region of interest" description="Disordered" evidence="1">
    <location>
        <begin position="265"/>
        <end position="404"/>
    </location>
</feature>
<geneLocation type="plasmid" evidence="5">
    <name>p9.2</name>
</geneLocation>
<reference evidence="5" key="1">
    <citation type="journal article" date="2017" name="J. Clin. Microbiol.">
        <title>Comparative phenotypic and genotypic analysis of Edwardsiella spp. isolates from different hosts and geographic origins, with an emphasis on isolates formerly classified as E. tarda and an evaluation of diagnostic methods.</title>
        <authorList>
            <person name="Reichley S.R."/>
            <person name="Ware C."/>
            <person name="Steadman J."/>
            <person name="Gaunt P.S."/>
            <person name="Garcia J.C."/>
            <person name="LaFrentz B.R."/>
            <person name="Thachil A."/>
            <person name="Waldbieser G.C."/>
            <person name="Stine C.B."/>
            <person name="Bujan N."/>
            <person name="Arias C.R."/>
            <person name="Loch T."/>
            <person name="Welch T.J."/>
            <person name="Cipriano R.C."/>
            <person name="Greenway T.E."/>
            <person name="Khoo L.H."/>
            <person name="Wise D.J."/>
            <person name="Lawrence M.L."/>
            <person name="Griffin M.J."/>
        </authorList>
    </citation>
    <scope>NUCLEOTIDE SEQUENCE</scope>
    <source>
        <strain evidence="5">9.2</strain>
        <plasmid evidence="5">p9.2</plasmid>
    </source>
</reference>
<organism evidence="5">
    <name type="scientific">Edwardsiella tarda</name>
    <dbReference type="NCBI Taxonomy" id="636"/>
    <lineage>
        <taxon>Bacteria</taxon>
        <taxon>Pseudomonadati</taxon>
        <taxon>Pseudomonadota</taxon>
        <taxon>Gammaproteobacteria</taxon>
        <taxon>Enterobacterales</taxon>
        <taxon>Hafniaceae</taxon>
        <taxon>Edwardsiella</taxon>
    </lineage>
</organism>
<evidence type="ECO:0000259" key="3">
    <source>
        <dbReference type="Pfam" id="PF16793"/>
    </source>
</evidence>
<name>A0A2S1PMI5_EDWTA</name>
<proteinExistence type="predicted"/>
<dbReference type="Gene3D" id="3.30.70.1790">
    <property type="entry name" value="RepB DNA-primase, N-terminal domain"/>
    <property type="match status" value="1"/>
</dbReference>
<keyword evidence="5" id="KW-0413">Isomerase</keyword>
<feature type="compositionally biased region" description="Basic and acidic residues" evidence="1">
    <location>
        <begin position="343"/>
        <end position="352"/>
    </location>
</feature>
<accession>A0A2S1PMI5</accession>
<sequence length="723" mass="79463">MIAKMVKGRGFRGALEYDLTKEKGRVIDSNMAGQNPRELAAEFGEIRKLRPNLGKAVMHVSLSAAPGEKLTDEQWREVGQRYLRGMGFKDSQFVITRHTDTEHEHIHILANRITHAGEVVSDGQDYKRQETIMREIERDYGLQRVAPSIEAERKAPTKGEIEQHARTGQPSARQQLQQICDACARDCRSFSEYQERLEAAGVEVVPVAQLNGAKLSGLSYRLDGVTMKGSDLGKGFTAAGIQKRGISYEQDRDFAAVRRSIERDAARAFGEPDRDSEAGQAPERGGLGRDAGAAGPSNGGAGRRDPADAGRDRPQEPGAGRDVHAPAIGVGEGLQGRGSCSEPSRREPEPSRAADGVEALRPSRGNGVGYGGARERLLALAGPAQGAEHAGRASGGGVPETRRDRSLEAIQRQVTALDVPRFEVGIREAKTGQMMNREWSRAELEQSAAWLKRMNAKGNDVYIRPAGEHGLVLVDDLKPQALERMKAEGFAPAATIETSPGNYQAWVKLSDKPLSADVRRIAAQGLAKQYGGDPNSADSRHYGRLAGFTNQKPQHARDGRQPYVLAHDCPGKAARSAPSYLERIEQHLDRAAAQQEREKRLEALETAKPGGYGSQYDPVKEYQRQAQRLMQRYGKEADFSRLDWMIATDMAKSGRFTAQDIEKGILECSPHVESRKAGHVEDYARRTAANAWAAPEVQAHRQEQERERQAQRSRDRDGPGMSR</sequence>
<dbReference type="GO" id="GO:0016853">
    <property type="term" value="F:isomerase activity"/>
    <property type="evidence" value="ECO:0007669"/>
    <property type="project" value="UniProtKB-KW"/>
</dbReference>
<feature type="compositionally biased region" description="Basic and acidic residues" evidence="1">
    <location>
        <begin position="302"/>
        <end position="324"/>
    </location>
</feature>
<dbReference type="AlphaFoldDB" id="A0A2S1PMI5"/>
<dbReference type="InterPro" id="IPR039459">
    <property type="entry name" value="RepB-like_DNA_primase_dom"/>
</dbReference>
<protein>
    <submittedName>
        <fullName evidence="5">DNA topoisomerase</fullName>
    </submittedName>
</protein>
<dbReference type="Gene3D" id="3.30.1490.240">
    <property type="entry name" value="RepB DNA-primase, N-terminal domain"/>
    <property type="match status" value="1"/>
</dbReference>
<evidence type="ECO:0000256" key="1">
    <source>
        <dbReference type="SAM" id="MobiDB-lite"/>
    </source>
</evidence>
<evidence type="ECO:0000259" key="2">
    <source>
        <dbReference type="Pfam" id="PF03432"/>
    </source>
</evidence>
<feature type="domain" description="MobA/VirD2-like nuclease" evidence="2">
    <location>
        <begin position="20"/>
        <end position="142"/>
    </location>
</feature>
<feature type="region of interest" description="Disordered" evidence="1">
    <location>
        <begin position="151"/>
        <end position="172"/>
    </location>
</feature>
<keyword evidence="5" id="KW-0614">Plasmid</keyword>
<evidence type="ECO:0000313" key="5">
    <source>
        <dbReference type="EMBL" id="AWH59659.1"/>
    </source>
</evidence>
<feature type="compositionally biased region" description="Basic and acidic residues" evidence="1">
    <location>
        <begin position="151"/>
        <end position="165"/>
    </location>
</feature>
<dbReference type="Pfam" id="PF22448">
    <property type="entry name" value="RepB_primase_C"/>
    <property type="match status" value="1"/>
</dbReference>
<feature type="compositionally biased region" description="Basic and acidic residues" evidence="1">
    <location>
        <begin position="265"/>
        <end position="277"/>
    </location>
</feature>
<dbReference type="Pfam" id="PF03432">
    <property type="entry name" value="Relaxase"/>
    <property type="match status" value="1"/>
</dbReference>
<feature type="compositionally biased region" description="Basic and acidic residues" evidence="1">
    <location>
        <begin position="698"/>
        <end position="723"/>
    </location>
</feature>